<evidence type="ECO:0000256" key="2">
    <source>
        <dbReference type="ARBA" id="ARBA00023067"/>
    </source>
</evidence>
<protein>
    <submittedName>
        <fullName evidence="5">DNA-binding protein</fullName>
    </submittedName>
</protein>
<organism evidence="5 6">
    <name type="scientific">Phenylobacterium hankyongense</name>
    <dbReference type="NCBI Taxonomy" id="1813876"/>
    <lineage>
        <taxon>Bacteria</taxon>
        <taxon>Pseudomonadati</taxon>
        <taxon>Pseudomonadota</taxon>
        <taxon>Alphaproteobacteria</taxon>
        <taxon>Caulobacterales</taxon>
        <taxon>Caulobacteraceae</taxon>
        <taxon>Phenylobacterium</taxon>
    </lineage>
</organism>
<keyword evidence="3 5" id="KW-0238">DNA-binding</keyword>
<evidence type="ECO:0000256" key="3">
    <source>
        <dbReference type="ARBA" id="ARBA00023125"/>
    </source>
</evidence>
<dbReference type="GO" id="GO:0005829">
    <property type="term" value="C:cytosol"/>
    <property type="evidence" value="ECO:0007669"/>
    <property type="project" value="TreeGrafter"/>
</dbReference>
<evidence type="ECO:0000313" key="5">
    <source>
        <dbReference type="EMBL" id="RAK61843.1"/>
    </source>
</evidence>
<comment type="caution">
    <text evidence="5">The sequence shown here is derived from an EMBL/GenBank/DDBJ whole genome shotgun (WGS) entry which is preliminary data.</text>
</comment>
<dbReference type="Pfam" id="PF00216">
    <property type="entry name" value="Bac_DNA_binding"/>
    <property type="match status" value="1"/>
</dbReference>
<dbReference type="GO" id="GO:0030261">
    <property type="term" value="P:chromosome condensation"/>
    <property type="evidence" value="ECO:0007669"/>
    <property type="project" value="UniProtKB-KW"/>
</dbReference>
<keyword evidence="6" id="KW-1185">Reference proteome</keyword>
<name>A0A328B3W6_9CAUL</name>
<proteinExistence type="inferred from homology"/>
<accession>A0A328B3W6</accession>
<dbReference type="SUPFAM" id="SSF47729">
    <property type="entry name" value="IHF-like DNA-binding proteins"/>
    <property type="match status" value="1"/>
</dbReference>
<dbReference type="GO" id="GO:0030527">
    <property type="term" value="F:structural constituent of chromatin"/>
    <property type="evidence" value="ECO:0007669"/>
    <property type="project" value="InterPro"/>
</dbReference>
<dbReference type="OrthoDB" id="9804203at2"/>
<evidence type="ECO:0000256" key="4">
    <source>
        <dbReference type="RuleBase" id="RU003939"/>
    </source>
</evidence>
<dbReference type="Gene3D" id="4.10.520.10">
    <property type="entry name" value="IHF-like DNA-binding proteins"/>
    <property type="match status" value="1"/>
</dbReference>
<dbReference type="CDD" id="cd13831">
    <property type="entry name" value="HU"/>
    <property type="match status" value="1"/>
</dbReference>
<dbReference type="InterPro" id="IPR000119">
    <property type="entry name" value="Hist_DNA-bd"/>
</dbReference>
<dbReference type="AlphaFoldDB" id="A0A328B3W6"/>
<dbReference type="EMBL" id="QFYP01000001">
    <property type="protein sequence ID" value="RAK61843.1"/>
    <property type="molecule type" value="Genomic_DNA"/>
</dbReference>
<dbReference type="PANTHER" id="PTHR33175:SF3">
    <property type="entry name" value="DNA-BINDING PROTEIN HU-BETA"/>
    <property type="match status" value="1"/>
</dbReference>
<sequence length="91" mass="9493">MTKAELVAAMADKAGLNRAQAKVALDAFIASVSTSLKAGDEVRLVGFGSFVPVKRAAGTARNPRTGETVKRAASQTCRFRVGDALKNTLNA</sequence>
<reference evidence="6" key="1">
    <citation type="submission" date="2018-05" db="EMBL/GenBank/DDBJ databases">
        <authorList>
            <person name="Li X."/>
        </authorList>
    </citation>
    <scope>NUCLEOTIDE SEQUENCE [LARGE SCALE GENOMIC DNA]</scope>
    <source>
        <strain evidence="6">HKS-05</strain>
    </source>
</reference>
<dbReference type="SMART" id="SM00411">
    <property type="entry name" value="BHL"/>
    <property type="match status" value="1"/>
</dbReference>
<evidence type="ECO:0000256" key="1">
    <source>
        <dbReference type="ARBA" id="ARBA00010529"/>
    </source>
</evidence>
<comment type="similarity">
    <text evidence="1 4">Belongs to the bacterial histone-like protein family.</text>
</comment>
<dbReference type="GO" id="GO:0003677">
    <property type="term" value="F:DNA binding"/>
    <property type="evidence" value="ECO:0007669"/>
    <property type="project" value="UniProtKB-KW"/>
</dbReference>
<evidence type="ECO:0000313" key="6">
    <source>
        <dbReference type="Proteomes" id="UP000249842"/>
    </source>
</evidence>
<dbReference type="Proteomes" id="UP000249842">
    <property type="component" value="Unassembled WGS sequence"/>
</dbReference>
<dbReference type="InterPro" id="IPR010992">
    <property type="entry name" value="IHF-like_DNA-bd_dom_sf"/>
</dbReference>
<keyword evidence="2" id="KW-0226">DNA condensation</keyword>
<gene>
    <name evidence="5" type="ORF">DJ021_15205</name>
</gene>
<dbReference type="RefSeq" id="WP_111459129.1">
    <property type="nucleotide sequence ID" value="NZ_QFYP01000001.1"/>
</dbReference>
<dbReference type="PRINTS" id="PR01727">
    <property type="entry name" value="DNABINDINGHU"/>
</dbReference>
<dbReference type="PANTHER" id="PTHR33175">
    <property type="entry name" value="DNA-BINDING PROTEIN HU"/>
    <property type="match status" value="1"/>
</dbReference>